<evidence type="ECO:0000256" key="11">
    <source>
        <dbReference type="ARBA" id="ARBA00047558"/>
    </source>
</evidence>
<evidence type="ECO:0000256" key="7">
    <source>
        <dbReference type="ARBA" id="ARBA00022777"/>
    </source>
</evidence>
<keyword evidence="4 13" id="KW-0812">Transmembrane</keyword>
<evidence type="ECO:0000256" key="8">
    <source>
        <dbReference type="ARBA" id="ARBA00022840"/>
    </source>
</evidence>
<gene>
    <name evidence="15" type="ORF">POM88_000470</name>
</gene>
<dbReference type="Proteomes" id="UP001237642">
    <property type="component" value="Unassembled WGS sequence"/>
</dbReference>
<reference evidence="15" key="2">
    <citation type="submission" date="2023-05" db="EMBL/GenBank/DDBJ databases">
        <authorList>
            <person name="Schelkunov M.I."/>
        </authorList>
    </citation>
    <scope>NUCLEOTIDE SEQUENCE</scope>
    <source>
        <strain evidence="15">Hsosn_3</strain>
        <tissue evidence="15">Leaf</tissue>
    </source>
</reference>
<dbReference type="Gene3D" id="3.30.200.20">
    <property type="entry name" value="Phosphorylase Kinase, domain 1"/>
    <property type="match status" value="1"/>
</dbReference>
<evidence type="ECO:0000313" key="16">
    <source>
        <dbReference type="Proteomes" id="UP001237642"/>
    </source>
</evidence>
<keyword evidence="6" id="KW-0547">Nucleotide-binding</keyword>
<keyword evidence="9 13" id="KW-1133">Transmembrane helix</keyword>
<feature type="domain" description="Protein kinase" evidence="14">
    <location>
        <begin position="144"/>
        <end position="425"/>
    </location>
</feature>
<dbReference type="PANTHER" id="PTHR27005">
    <property type="entry name" value="WALL-ASSOCIATED RECEPTOR KINASE-LIKE 21"/>
    <property type="match status" value="1"/>
</dbReference>
<dbReference type="SUPFAM" id="SSF56112">
    <property type="entry name" value="Protein kinase-like (PK-like)"/>
    <property type="match status" value="1"/>
</dbReference>
<evidence type="ECO:0000259" key="14">
    <source>
        <dbReference type="PROSITE" id="PS50011"/>
    </source>
</evidence>
<keyword evidence="5" id="KW-0732">Signal</keyword>
<evidence type="ECO:0000256" key="1">
    <source>
        <dbReference type="ARBA" id="ARBA00004479"/>
    </source>
</evidence>
<proteinExistence type="predicted"/>
<comment type="subcellular location">
    <subcellularLocation>
        <location evidence="1">Membrane</location>
        <topology evidence="1">Single-pass type I membrane protein</topology>
    </subcellularLocation>
</comment>
<dbReference type="GO" id="GO:0005886">
    <property type="term" value="C:plasma membrane"/>
    <property type="evidence" value="ECO:0007669"/>
    <property type="project" value="TreeGrafter"/>
</dbReference>
<dbReference type="SMART" id="SM00220">
    <property type="entry name" value="S_TKc"/>
    <property type="match status" value="1"/>
</dbReference>
<evidence type="ECO:0000256" key="4">
    <source>
        <dbReference type="ARBA" id="ARBA00022692"/>
    </source>
</evidence>
<evidence type="ECO:0000256" key="6">
    <source>
        <dbReference type="ARBA" id="ARBA00022741"/>
    </source>
</evidence>
<accession>A0AAD8JAF1</accession>
<dbReference type="InterPro" id="IPR000719">
    <property type="entry name" value="Prot_kinase_dom"/>
</dbReference>
<dbReference type="PROSITE" id="PS00108">
    <property type="entry name" value="PROTEIN_KINASE_ST"/>
    <property type="match status" value="1"/>
</dbReference>
<dbReference type="EMBL" id="JAUIZM010000001">
    <property type="protein sequence ID" value="KAK1400865.1"/>
    <property type="molecule type" value="Genomic_DNA"/>
</dbReference>
<reference evidence="15" key="1">
    <citation type="submission" date="2023-02" db="EMBL/GenBank/DDBJ databases">
        <title>Genome of toxic invasive species Heracleum sosnowskyi carries increased number of genes despite the absence of recent whole-genome duplications.</title>
        <authorList>
            <person name="Schelkunov M."/>
            <person name="Shtratnikova V."/>
            <person name="Makarenko M."/>
            <person name="Klepikova A."/>
            <person name="Omelchenko D."/>
            <person name="Novikova G."/>
            <person name="Obukhova E."/>
            <person name="Bogdanov V."/>
            <person name="Penin A."/>
            <person name="Logacheva M."/>
        </authorList>
    </citation>
    <scope>NUCLEOTIDE SEQUENCE</scope>
    <source>
        <strain evidence="15">Hsosn_3</strain>
        <tissue evidence="15">Leaf</tissue>
    </source>
</reference>
<dbReference type="AlphaFoldDB" id="A0AAD8JAF1"/>
<evidence type="ECO:0000256" key="2">
    <source>
        <dbReference type="ARBA" id="ARBA00022527"/>
    </source>
</evidence>
<dbReference type="GO" id="GO:0004674">
    <property type="term" value="F:protein serine/threonine kinase activity"/>
    <property type="evidence" value="ECO:0007669"/>
    <property type="project" value="UniProtKB-KW"/>
</dbReference>
<dbReference type="InterPro" id="IPR045274">
    <property type="entry name" value="WAK-like"/>
</dbReference>
<dbReference type="PROSITE" id="PS50011">
    <property type="entry name" value="PROTEIN_KINASE_DOM"/>
    <property type="match status" value="1"/>
</dbReference>
<dbReference type="FunFam" id="3.30.200.20:FF:000043">
    <property type="entry name" value="Wall-associated receptor kinase 2"/>
    <property type="match status" value="1"/>
</dbReference>
<feature type="transmembrane region" description="Helical" evidence="13">
    <location>
        <begin position="68"/>
        <end position="91"/>
    </location>
</feature>
<dbReference type="GO" id="GO:0005524">
    <property type="term" value="F:ATP binding"/>
    <property type="evidence" value="ECO:0007669"/>
    <property type="project" value="UniProtKB-KW"/>
</dbReference>
<dbReference type="InterPro" id="IPR011009">
    <property type="entry name" value="Kinase-like_dom_sf"/>
</dbReference>
<evidence type="ECO:0000256" key="13">
    <source>
        <dbReference type="SAM" id="Phobius"/>
    </source>
</evidence>
<name>A0AAD8JAF1_9APIA</name>
<comment type="catalytic activity">
    <reaction evidence="12">
        <text>L-threonyl-[protein] + ATP = O-phospho-L-threonyl-[protein] + ADP + H(+)</text>
        <dbReference type="Rhea" id="RHEA:46608"/>
        <dbReference type="Rhea" id="RHEA-COMP:11060"/>
        <dbReference type="Rhea" id="RHEA-COMP:11605"/>
        <dbReference type="ChEBI" id="CHEBI:15378"/>
        <dbReference type="ChEBI" id="CHEBI:30013"/>
        <dbReference type="ChEBI" id="CHEBI:30616"/>
        <dbReference type="ChEBI" id="CHEBI:61977"/>
        <dbReference type="ChEBI" id="CHEBI:456216"/>
    </reaction>
</comment>
<evidence type="ECO:0000256" key="12">
    <source>
        <dbReference type="ARBA" id="ARBA00047951"/>
    </source>
</evidence>
<keyword evidence="16" id="KW-1185">Reference proteome</keyword>
<dbReference type="InterPro" id="IPR008271">
    <property type="entry name" value="Ser/Thr_kinase_AS"/>
</dbReference>
<organism evidence="15 16">
    <name type="scientific">Heracleum sosnowskyi</name>
    <dbReference type="NCBI Taxonomy" id="360622"/>
    <lineage>
        <taxon>Eukaryota</taxon>
        <taxon>Viridiplantae</taxon>
        <taxon>Streptophyta</taxon>
        <taxon>Embryophyta</taxon>
        <taxon>Tracheophyta</taxon>
        <taxon>Spermatophyta</taxon>
        <taxon>Magnoliopsida</taxon>
        <taxon>eudicotyledons</taxon>
        <taxon>Gunneridae</taxon>
        <taxon>Pentapetalae</taxon>
        <taxon>asterids</taxon>
        <taxon>campanulids</taxon>
        <taxon>Apiales</taxon>
        <taxon>Apiaceae</taxon>
        <taxon>Apioideae</taxon>
        <taxon>apioid superclade</taxon>
        <taxon>Tordylieae</taxon>
        <taxon>Tordyliinae</taxon>
        <taxon>Heracleum</taxon>
    </lineage>
</organism>
<comment type="caution">
    <text evidence="15">The sequence shown here is derived from an EMBL/GenBank/DDBJ whole genome shotgun (WGS) entry which is preliminary data.</text>
</comment>
<protein>
    <submittedName>
        <fullName evidence="15">Wall-associated receptor kinase-like 1</fullName>
    </submittedName>
</protein>
<dbReference type="PANTHER" id="PTHR27005:SF526">
    <property type="entry name" value="WALL ASSOCIATED KINASE-LIKE PROTEIN"/>
    <property type="match status" value="1"/>
</dbReference>
<evidence type="ECO:0000256" key="10">
    <source>
        <dbReference type="ARBA" id="ARBA00023136"/>
    </source>
</evidence>
<evidence type="ECO:0000256" key="5">
    <source>
        <dbReference type="ARBA" id="ARBA00022729"/>
    </source>
</evidence>
<keyword evidence="2" id="KW-0723">Serine/threonine-protein kinase</keyword>
<dbReference type="FunFam" id="1.10.510.10:FF:000084">
    <property type="entry name" value="Wall-associated receptor kinase 2"/>
    <property type="match status" value="1"/>
</dbReference>
<dbReference type="Pfam" id="PF00069">
    <property type="entry name" value="Pkinase"/>
    <property type="match status" value="1"/>
</dbReference>
<dbReference type="GO" id="GO:0007166">
    <property type="term" value="P:cell surface receptor signaling pathway"/>
    <property type="evidence" value="ECO:0007669"/>
    <property type="project" value="InterPro"/>
</dbReference>
<evidence type="ECO:0000313" key="15">
    <source>
        <dbReference type="EMBL" id="KAK1400865.1"/>
    </source>
</evidence>
<comment type="catalytic activity">
    <reaction evidence="11">
        <text>L-seryl-[protein] + ATP = O-phospho-L-seryl-[protein] + ADP + H(+)</text>
        <dbReference type="Rhea" id="RHEA:17989"/>
        <dbReference type="Rhea" id="RHEA-COMP:9863"/>
        <dbReference type="Rhea" id="RHEA-COMP:11604"/>
        <dbReference type="ChEBI" id="CHEBI:15378"/>
        <dbReference type="ChEBI" id="CHEBI:29999"/>
        <dbReference type="ChEBI" id="CHEBI:30616"/>
        <dbReference type="ChEBI" id="CHEBI:83421"/>
        <dbReference type="ChEBI" id="CHEBI:456216"/>
    </reaction>
</comment>
<keyword evidence="3" id="KW-0808">Transferase</keyword>
<evidence type="ECO:0000256" key="9">
    <source>
        <dbReference type="ARBA" id="ARBA00022989"/>
    </source>
</evidence>
<keyword evidence="15" id="KW-0675">Receptor</keyword>
<keyword evidence="10 13" id="KW-0472">Membrane</keyword>
<keyword evidence="8" id="KW-0067">ATP-binding</keyword>
<sequence length="468" mass="52995">MVPRKGTLLIFTAACVLKLLGSLWLLPIRDLCFFDFHEVLYYCSCNHGYVAIGNHNCTETANVKKTPIVLAIATCGGLGVLLVLAITWWLCKVMKRRNIRKLKEKNFERNGGLLLRQQVSSSEGNVDTTKLFTSKELEVATDNYNKDRILGQGGQGTVYKGMLTDGKIVEVKKSKIVHERKLENFINEVVILSQINHRNVVKLHGCYLETEVPLLVYEFIPNGTLFEYIHDHNEDFPLTWDIRVRVATEIVGALFYLHSAASIPIFHRDIKSANILLDKKYRAKMADFGTSKSIAIDQTHLTTRVQGTFGYLDPEYFRSSQFTDKSDVYSFGVVLVELLTGLKPILAPSSHEEARSLAAHFILAMEENRMLDIVDSRIATEVQREEITKFASIAYRCLNLNGRNRPTMKQVAVELENINMSHRLPTAEQLCQEVEYPVNGLWELASTSVCSSTNESLEVDIQEQPLIY</sequence>
<keyword evidence="7 15" id="KW-0418">Kinase</keyword>
<evidence type="ECO:0000256" key="3">
    <source>
        <dbReference type="ARBA" id="ARBA00022679"/>
    </source>
</evidence>
<feature type="transmembrane region" description="Helical" evidence="13">
    <location>
        <begin position="7"/>
        <end position="26"/>
    </location>
</feature>
<dbReference type="Gene3D" id="1.10.510.10">
    <property type="entry name" value="Transferase(Phosphotransferase) domain 1"/>
    <property type="match status" value="1"/>
</dbReference>